<evidence type="ECO:0000259" key="8">
    <source>
        <dbReference type="Pfam" id="PF10411"/>
    </source>
</evidence>
<comment type="subcellular location">
    <subcellularLocation>
        <location evidence="1 7">Periplasm</location>
    </subcellularLocation>
</comment>
<feature type="domain" description="Disulphide bond isomerase DsbC/G N-terminal" evidence="8">
    <location>
        <begin position="25"/>
        <end position="90"/>
    </location>
</feature>
<dbReference type="SUPFAM" id="SSF52833">
    <property type="entry name" value="Thioredoxin-like"/>
    <property type="match status" value="1"/>
</dbReference>
<sequence>MTLLPLQRLFYGTLLSTTVIAAGAHAEDRPQAIQQLEERGVEVMESFAAPGGMTGYVGQMQGRSLAFYLTPDGNHVIVGTLMDEDGNNLSQASIDELVMGPKFENAWADIEDSHWVREGAKEADTVIYTFTDPNCPYCNRFHDQARPWIEAGEVQLRHIMVGILAEDSLTKAATILGSEDPEKAMHEHQTSFEQGGIEVDREHVSAAHLEVKANNSLMQELGLQATPSTLYREENGKITMVQGLPNPQALERMMGPRP</sequence>
<dbReference type="Gene3D" id="3.40.30.10">
    <property type="entry name" value="Glutaredoxin"/>
    <property type="match status" value="1"/>
</dbReference>
<keyword evidence="4 7" id="KW-0574">Periplasm</keyword>
<evidence type="ECO:0000256" key="7">
    <source>
        <dbReference type="RuleBase" id="RU364038"/>
    </source>
</evidence>
<dbReference type="EMBL" id="QFWX01000002">
    <property type="protein sequence ID" value="PXX92709.1"/>
    <property type="molecule type" value="Genomic_DNA"/>
</dbReference>
<dbReference type="InterPro" id="IPR018950">
    <property type="entry name" value="DiS-bond_isomerase_DsbC/G_N"/>
</dbReference>
<evidence type="ECO:0000256" key="5">
    <source>
        <dbReference type="ARBA" id="ARBA00023157"/>
    </source>
</evidence>
<reference evidence="11" key="1">
    <citation type="submission" date="2018-05" db="EMBL/GenBank/DDBJ databases">
        <authorList>
            <person name="Lu D."/>
        </authorList>
    </citation>
    <scope>NUCLEOTIDE SEQUENCE [LARGE SCALE GENOMIC DNA]</scope>
    <source>
        <strain evidence="11">F01</strain>
    </source>
</reference>
<dbReference type="Pfam" id="PF10411">
    <property type="entry name" value="DsbC_N"/>
    <property type="match status" value="1"/>
</dbReference>
<dbReference type="InterPro" id="IPR033954">
    <property type="entry name" value="DiS-bond_Isoase_DsbC/G"/>
</dbReference>
<dbReference type="OrthoDB" id="9780340at2"/>
<protein>
    <recommendedName>
        <fullName evidence="7">Thiol:disulfide interchange protein</fullName>
    </recommendedName>
</protein>
<comment type="caution">
    <text evidence="10">The sequence shown here is derived from an EMBL/GenBank/DDBJ whole genome shotgun (WGS) entry which is preliminary data.</text>
</comment>
<dbReference type="Proteomes" id="UP000253987">
    <property type="component" value="Unassembled WGS sequence"/>
</dbReference>
<dbReference type="SUPFAM" id="SSF54423">
    <property type="entry name" value="DsbC/DsbG N-terminal domain-like"/>
    <property type="match status" value="1"/>
</dbReference>
<dbReference type="InterPro" id="IPR051470">
    <property type="entry name" value="Thiol:disulfide_interchange"/>
</dbReference>
<dbReference type="InterPro" id="IPR012336">
    <property type="entry name" value="Thioredoxin-like_fold"/>
</dbReference>
<comment type="function">
    <text evidence="7">Required for disulfide bond formation in some periplasmic proteins. Acts by transferring its disulfide bond to other proteins and is reduced in the process.</text>
</comment>
<dbReference type="CDD" id="cd03020">
    <property type="entry name" value="DsbA_DsbC_DsbG"/>
    <property type="match status" value="1"/>
</dbReference>
<keyword evidence="3 7" id="KW-0732">Signal</keyword>
<comment type="similarity">
    <text evidence="2 7">Belongs to the thioredoxin family. DsbC subfamily.</text>
</comment>
<gene>
    <name evidence="10" type="ORF">DIT71_05900</name>
</gene>
<dbReference type="InterPro" id="IPR009094">
    <property type="entry name" value="DiS-bond_isomerase_DsbC/G_N_sf"/>
</dbReference>
<evidence type="ECO:0000256" key="6">
    <source>
        <dbReference type="ARBA" id="ARBA00023284"/>
    </source>
</evidence>
<evidence type="ECO:0000259" key="9">
    <source>
        <dbReference type="Pfam" id="PF13098"/>
    </source>
</evidence>
<reference evidence="10 11" key="2">
    <citation type="submission" date="2018-06" db="EMBL/GenBank/DDBJ databases">
        <title>Marinobactersediminissp. nov, a moderately halophilic bacterium isolated from marine solar saltern.</title>
        <authorList>
            <person name="Zhang Y."/>
        </authorList>
    </citation>
    <scope>NUCLEOTIDE SEQUENCE [LARGE SCALE GENOMIC DNA]</scope>
    <source>
        <strain evidence="10 11">F01</strain>
    </source>
</reference>
<dbReference type="PANTHER" id="PTHR35272">
    <property type="entry name" value="THIOL:DISULFIDE INTERCHANGE PROTEIN DSBC-RELATED"/>
    <property type="match status" value="1"/>
</dbReference>
<keyword evidence="5" id="KW-1015">Disulfide bond</keyword>
<feature type="chain" id="PRO_5015796480" description="Thiol:disulfide interchange protein" evidence="7">
    <location>
        <begin position="22"/>
        <end position="258"/>
    </location>
</feature>
<name>A0A2V3ZNP3_9GAMM</name>
<dbReference type="NCBIfam" id="NF008657">
    <property type="entry name" value="PRK11657.1"/>
    <property type="match status" value="1"/>
</dbReference>
<evidence type="ECO:0000313" key="10">
    <source>
        <dbReference type="EMBL" id="PXX92709.1"/>
    </source>
</evidence>
<keyword evidence="11" id="KW-1185">Reference proteome</keyword>
<evidence type="ECO:0000256" key="2">
    <source>
        <dbReference type="ARBA" id="ARBA00009813"/>
    </source>
</evidence>
<accession>A0A2V3ZNP3</accession>
<dbReference type="RefSeq" id="WP_114612261.1">
    <property type="nucleotide sequence ID" value="NZ_QFWX01000002.1"/>
</dbReference>
<proteinExistence type="inferred from homology"/>
<evidence type="ECO:0000256" key="4">
    <source>
        <dbReference type="ARBA" id="ARBA00022764"/>
    </source>
</evidence>
<feature type="signal peptide" evidence="7">
    <location>
        <begin position="1"/>
        <end position="21"/>
    </location>
</feature>
<dbReference type="PANTHER" id="PTHR35272:SF4">
    <property type="entry name" value="THIOL:DISULFIDE INTERCHANGE PROTEIN DSBG"/>
    <property type="match status" value="1"/>
</dbReference>
<dbReference type="Gene3D" id="3.10.450.70">
    <property type="entry name" value="Disulphide bond isomerase, DsbC/G, N-terminal"/>
    <property type="match status" value="1"/>
</dbReference>
<evidence type="ECO:0000256" key="3">
    <source>
        <dbReference type="ARBA" id="ARBA00022729"/>
    </source>
</evidence>
<evidence type="ECO:0000313" key="11">
    <source>
        <dbReference type="Proteomes" id="UP000253987"/>
    </source>
</evidence>
<dbReference type="AlphaFoldDB" id="A0A2V3ZNP3"/>
<dbReference type="GO" id="GO:0042597">
    <property type="term" value="C:periplasmic space"/>
    <property type="evidence" value="ECO:0007669"/>
    <property type="project" value="UniProtKB-SubCell"/>
</dbReference>
<dbReference type="InterPro" id="IPR036249">
    <property type="entry name" value="Thioredoxin-like_sf"/>
</dbReference>
<feature type="domain" description="Thioredoxin-like fold" evidence="9">
    <location>
        <begin position="121"/>
        <end position="253"/>
    </location>
</feature>
<evidence type="ECO:0000256" key="1">
    <source>
        <dbReference type="ARBA" id="ARBA00004418"/>
    </source>
</evidence>
<dbReference type="Pfam" id="PF13098">
    <property type="entry name" value="Thioredoxin_2"/>
    <property type="match status" value="1"/>
</dbReference>
<keyword evidence="6 7" id="KW-0676">Redox-active center</keyword>
<organism evidence="10 11">
    <name type="scientific">Marinobacter vulgaris</name>
    <dbReference type="NCBI Taxonomy" id="1928331"/>
    <lineage>
        <taxon>Bacteria</taxon>
        <taxon>Pseudomonadati</taxon>
        <taxon>Pseudomonadota</taxon>
        <taxon>Gammaproteobacteria</taxon>
        <taxon>Pseudomonadales</taxon>
        <taxon>Marinobacteraceae</taxon>
        <taxon>Marinobacter</taxon>
    </lineage>
</organism>